<feature type="region of interest" description="Disordered" evidence="1">
    <location>
        <begin position="1"/>
        <end position="88"/>
    </location>
</feature>
<proteinExistence type="predicted"/>
<feature type="compositionally biased region" description="Basic and acidic residues" evidence="1">
    <location>
        <begin position="44"/>
        <end position="62"/>
    </location>
</feature>
<name>A0A6P8JQ15_DROMA</name>
<evidence type="ECO:0000313" key="3">
    <source>
        <dbReference type="RefSeq" id="XP_033154789.1"/>
    </source>
</evidence>
<gene>
    <name evidence="3" type="primary">LOC117137454</name>
</gene>
<feature type="compositionally biased region" description="Low complexity" evidence="1">
    <location>
        <begin position="21"/>
        <end position="40"/>
    </location>
</feature>
<evidence type="ECO:0000313" key="2">
    <source>
        <dbReference type="Proteomes" id="UP000515162"/>
    </source>
</evidence>
<protein>
    <submittedName>
        <fullName evidence="3">Uncharacterized protein LOC117137454</fullName>
    </submittedName>
</protein>
<keyword evidence="2" id="KW-1185">Reference proteome</keyword>
<feature type="region of interest" description="Disordered" evidence="1">
    <location>
        <begin position="102"/>
        <end position="131"/>
    </location>
</feature>
<organism evidence="2 3">
    <name type="scientific">Drosophila mauritiana</name>
    <name type="common">Fruit fly</name>
    <dbReference type="NCBI Taxonomy" id="7226"/>
    <lineage>
        <taxon>Eukaryota</taxon>
        <taxon>Metazoa</taxon>
        <taxon>Ecdysozoa</taxon>
        <taxon>Arthropoda</taxon>
        <taxon>Hexapoda</taxon>
        <taxon>Insecta</taxon>
        <taxon>Pterygota</taxon>
        <taxon>Neoptera</taxon>
        <taxon>Endopterygota</taxon>
        <taxon>Diptera</taxon>
        <taxon>Brachycera</taxon>
        <taxon>Muscomorpha</taxon>
        <taxon>Ephydroidea</taxon>
        <taxon>Drosophilidae</taxon>
        <taxon>Drosophila</taxon>
        <taxon>Sophophora</taxon>
    </lineage>
</organism>
<dbReference type="Proteomes" id="UP000515162">
    <property type="component" value="Chromosome 2R"/>
</dbReference>
<sequence>MSAKRRASAGPQHHQPHHQSHQLSAEQQRARSQSLASSSSFLDGWRDRMPFLKRRQTIDHSRQSQPLMEEGGENAGQAKSAPGAVDRPTLMTTIAEDVAETGTAAASHAAATSDAAAAGGATGAEEGHPNGMGTVIVRMERAGQQHMADEAL</sequence>
<reference evidence="3" key="1">
    <citation type="submission" date="2025-08" db="UniProtKB">
        <authorList>
            <consortium name="RefSeq"/>
        </authorList>
    </citation>
    <scope>IDENTIFICATION</scope>
    <source>
        <strain evidence="3">Mau12</strain>
        <tissue evidence="3">Whole Body</tissue>
    </source>
</reference>
<dbReference type="GeneID" id="117137454"/>
<dbReference type="RefSeq" id="XP_033154789.1">
    <property type="nucleotide sequence ID" value="XM_033298898.1"/>
</dbReference>
<dbReference type="AlphaFoldDB" id="A0A6P8JQ15"/>
<accession>A0A6P8JQ15</accession>
<evidence type="ECO:0000256" key="1">
    <source>
        <dbReference type="SAM" id="MobiDB-lite"/>
    </source>
</evidence>
<feature type="compositionally biased region" description="Low complexity" evidence="1">
    <location>
        <begin position="102"/>
        <end position="119"/>
    </location>
</feature>